<dbReference type="EMBL" id="BK059113">
    <property type="protein sequence ID" value="DAE31909.1"/>
    <property type="molecule type" value="Genomic_DNA"/>
</dbReference>
<reference evidence="1" key="1">
    <citation type="journal article" date="2021" name="Proc. Natl. Acad. Sci. U.S.A.">
        <title>A Catalog of Tens of Thousands of Viruses from Human Metagenomes Reveals Hidden Associations with Chronic Diseases.</title>
        <authorList>
            <person name="Tisza M.J."/>
            <person name="Buck C.B."/>
        </authorList>
    </citation>
    <scope>NUCLEOTIDE SEQUENCE</scope>
    <source>
        <strain evidence="1">Ct6GG30</strain>
    </source>
</reference>
<accession>A0A8S5RLG9</accession>
<name>A0A8S5RLG9_9VIRU</name>
<sequence>MWEFILKHIGELIFTGVTGILAAAYRGLSKRIKAQEEERKAVKEGLLAIMHDRLYQSCTFYIKQGSIDTGGLKNLEYLYKSYHALGGNGTGTELYNRAKNLPICD</sequence>
<evidence type="ECO:0000313" key="1">
    <source>
        <dbReference type="EMBL" id="DAE31909.1"/>
    </source>
</evidence>
<organism evidence="1">
    <name type="scientific">virus sp. ct6GG30</name>
    <dbReference type="NCBI Taxonomy" id="2825804"/>
    <lineage>
        <taxon>Viruses</taxon>
    </lineage>
</organism>
<protein>
    <submittedName>
        <fullName evidence="1">Holin protein</fullName>
    </submittedName>
</protein>
<proteinExistence type="predicted"/>